<name>A0AAD8PGY3_LOLMU</name>
<dbReference type="PANTHER" id="PTHR33026">
    <property type="entry name" value="OS06G0360600 PROTEIN"/>
    <property type="match status" value="1"/>
</dbReference>
<keyword evidence="4" id="KW-1185">Reference proteome</keyword>
<dbReference type="InterPro" id="IPR007321">
    <property type="entry name" value="Transposase_28"/>
</dbReference>
<evidence type="ECO:0000256" key="1">
    <source>
        <dbReference type="SAM" id="MobiDB-lite"/>
    </source>
</evidence>
<dbReference type="Proteomes" id="UP001231189">
    <property type="component" value="Unassembled WGS sequence"/>
</dbReference>
<feature type="compositionally biased region" description="Basic and acidic residues" evidence="1">
    <location>
        <begin position="498"/>
        <end position="523"/>
    </location>
</feature>
<sequence length="716" mass="79525">MASVDLGSAEWERSKISTQDINLLKKPKALCFPSEESYPTPPMEYRVSFVDHLIRGLSAPIHPFLRGLLFVYGLQLHHLTPNSILHISIFITLCEAFLGVQPNWALWKRIFFCRRNGSSNVAYNIGGVVICVRPDVEYFDVKFLDSVQGWRKKWLYIHEENHGCAEDNIPPFDGAEKIYRRRSWDAEATEEEKMSTEALMTRIHGLQNTRGKELSGSQIPSLEICDKDADRLSVDLEVKDLEKLVRKISSLSKKDPVPSSCRVKPYSATNALPENHPNLVSLPPLPEGGEVEERTVVNEDNQDVVHDSEPAGSRKSAGSSEKEAESEGPQSPPPAVSPKNKRKRTEVEDSGTSKAEEAAPSRQKAAFDPYLEALVSSGDEEEIPATDATARTSTSHTLVVSEVQIEGEESSPPQQNLDAPTPPASPLVPSPKRARVESVIQPTLQLGSSSTPLLDDPLIKEFICFGAQFVGYRDYASKAEEKLAEANERANTLAQKLEQSEEARKKAESDAGKARAEADKAKAEVAGVEDLEKRLHDAETSLVEHKAAQAAREKAILKRLNSQNRRFVNKTNQEFELEDPDNDPLLDALSVLEFHGTETREGIEQAETGLSRLFPYFFPKKKEPANFLALAKEFNPPEDLGPKMRQENMKIAIESTVSLIADSQQTIDWTKVGDTQEMETTKWRSLIKAAKPNTKKILAYLGIKPTSTPSSSKPEV</sequence>
<evidence type="ECO:0000313" key="3">
    <source>
        <dbReference type="EMBL" id="KAK1551535.1"/>
    </source>
</evidence>
<feature type="domain" description="Transposase (putative) gypsy type" evidence="2">
    <location>
        <begin position="48"/>
        <end position="113"/>
    </location>
</feature>
<dbReference type="EMBL" id="JAUUTY010001783">
    <property type="protein sequence ID" value="KAK1551535.1"/>
    <property type="molecule type" value="Genomic_DNA"/>
</dbReference>
<evidence type="ECO:0000259" key="2">
    <source>
        <dbReference type="Pfam" id="PF04195"/>
    </source>
</evidence>
<feature type="compositionally biased region" description="Pro residues" evidence="1">
    <location>
        <begin position="420"/>
        <end position="429"/>
    </location>
</feature>
<organism evidence="3 4">
    <name type="scientific">Lolium multiflorum</name>
    <name type="common">Italian ryegrass</name>
    <name type="synonym">Lolium perenne subsp. multiflorum</name>
    <dbReference type="NCBI Taxonomy" id="4521"/>
    <lineage>
        <taxon>Eukaryota</taxon>
        <taxon>Viridiplantae</taxon>
        <taxon>Streptophyta</taxon>
        <taxon>Embryophyta</taxon>
        <taxon>Tracheophyta</taxon>
        <taxon>Spermatophyta</taxon>
        <taxon>Magnoliopsida</taxon>
        <taxon>Liliopsida</taxon>
        <taxon>Poales</taxon>
        <taxon>Poaceae</taxon>
        <taxon>BOP clade</taxon>
        <taxon>Pooideae</taxon>
        <taxon>Poodae</taxon>
        <taxon>Poeae</taxon>
        <taxon>Poeae Chloroplast Group 2 (Poeae type)</taxon>
        <taxon>Loliodinae</taxon>
        <taxon>Loliinae</taxon>
        <taxon>Lolium</taxon>
    </lineage>
</organism>
<feature type="region of interest" description="Disordered" evidence="1">
    <location>
        <begin position="484"/>
        <end position="526"/>
    </location>
</feature>
<feature type="compositionally biased region" description="Polar residues" evidence="1">
    <location>
        <begin position="389"/>
        <end position="398"/>
    </location>
</feature>
<reference evidence="3" key="1">
    <citation type="submission" date="2023-07" db="EMBL/GenBank/DDBJ databases">
        <title>A chromosome-level genome assembly of Lolium multiflorum.</title>
        <authorList>
            <person name="Chen Y."/>
            <person name="Copetti D."/>
            <person name="Kolliker R."/>
            <person name="Studer B."/>
        </authorList>
    </citation>
    <scope>NUCLEOTIDE SEQUENCE</scope>
    <source>
        <strain evidence="3">02402/16</strain>
        <tissue evidence="3">Leaf</tissue>
    </source>
</reference>
<feature type="compositionally biased region" description="Basic and acidic residues" evidence="1">
    <location>
        <begin position="291"/>
        <end position="309"/>
    </location>
</feature>
<gene>
    <name evidence="3" type="ORF">QYE76_059259</name>
</gene>
<accession>A0AAD8PGY3</accession>
<protein>
    <recommendedName>
        <fullName evidence="2">Transposase (putative) gypsy type domain-containing protein</fullName>
    </recommendedName>
</protein>
<dbReference type="Pfam" id="PF04195">
    <property type="entry name" value="Transposase_28"/>
    <property type="match status" value="1"/>
</dbReference>
<proteinExistence type="predicted"/>
<evidence type="ECO:0000313" key="4">
    <source>
        <dbReference type="Proteomes" id="UP001231189"/>
    </source>
</evidence>
<dbReference type="PANTHER" id="PTHR33026:SF7">
    <property type="entry name" value="OS03G0100275 PROTEIN"/>
    <property type="match status" value="1"/>
</dbReference>
<comment type="caution">
    <text evidence="3">The sequence shown here is derived from an EMBL/GenBank/DDBJ whole genome shotgun (WGS) entry which is preliminary data.</text>
</comment>
<dbReference type="AlphaFoldDB" id="A0AAD8PGY3"/>
<feature type="region of interest" description="Disordered" evidence="1">
    <location>
        <begin position="252"/>
        <end position="435"/>
    </location>
</feature>